<evidence type="ECO:0000256" key="1">
    <source>
        <dbReference type="SAM" id="SignalP"/>
    </source>
</evidence>
<keyword evidence="1" id="KW-0732">Signal</keyword>
<evidence type="ECO:0000313" key="2">
    <source>
        <dbReference type="EMBL" id="MBC8333989.1"/>
    </source>
</evidence>
<feature type="signal peptide" evidence="1">
    <location>
        <begin position="1"/>
        <end position="23"/>
    </location>
</feature>
<dbReference type="InterPro" id="IPR036280">
    <property type="entry name" value="Multihaem_cyt_sf"/>
</dbReference>
<protein>
    <recommendedName>
        <fullName evidence="4">Cytochrome c7-like domain-containing protein</fullName>
    </recommendedName>
</protein>
<organism evidence="2 3">
    <name type="scientific">Candidatus Desulfolinea nitratireducens</name>
    <dbReference type="NCBI Taxonomy" id="2841698"/>
    <lineage>
        <taxon>Bacteria</taxon>
        <taxon>Bacillati</taxon>
        <taxon>Chloroflexota</taxon>
        <taxon>Anaerolineae</taxon>
        <taxon>Anaerolineales</taxon>
        <taxon>Anaerolineales incertae sedis</taxon>
        <taxon>Candidatus Desulfolinea</taxon>
    </lineage>
</organism>
<accession>A0A8J6THE0</accession>
<comment type="caution">
    <text evidence="2">The sequence shown here is derived from an EMBL/GenBank/DDBJ whole genome shotgun (WGS) entry which is preliminary data.</text>
</comment>
<name>A0A8J6THE0_9CHLR</name>
<proteinExistence type="predicted"/>
<reference evidence="2 3" key="1">
    <citation type="submission" date="2020-08" db="EMBL/GenBank/DDBJ databases">
        <title>Bridging the membrane lipid divide: bacteria of the FCB group superphylum have the potential to synthesize archaeal ether lipids.</title>
        <authorList>
            <person name="Villanueva L."/>
            <person name="Von Meijenfeldt F.A.B."/>
            <person name="Westbye A.B."/>
            <person name="Yadav S."/>
            <person name="Hopmans E.C."/>
            <person name="Dutilh B.E."/>
            <person name="Sinninghe Damste J.S."/>
        </authorList>
    </citation>
    <scope>NUCLEOTIDE SEQUENCE [LARGE SCALE GENOMIC DNA]</scope>
    <source>
        <strain evidence="2">NIOZ-UU36</strain>
    </source>
</reference>
<sequence length="336" mass="34831">MSTKKMLVFATLLVAAVILTACSAEGPTGPAGPAGAEGPAGPAGEPAMAADLTCTECHNDTAIITGKKTPWETSVHGSGTAAAYAGGRDGCTGCHSGASFKKMIAAGANPSTYEGDAADVTHQDCRTCHQIHTSYTSADWALSTSAPAVVFAFEDVTYDGGKGNLCATCHVPRRGIDEADADGNIEVTSTHWGPHHGPQSATLLGIGGAGEVEGKPGAHYSMVEDTCVSCHLGEGQDHTFLPNVAACQECHADIEDFDFSGLQTEVDAMLAELGELLEAEGMYDLEEDHPVVGVYPAAQAQALWNYILIEVEDASHGVHNPAYVRALLEASLAVFE</sequence>
<dbReference type="Proteomes" id="UP000614469">
    <property type="component" value="Unassembled WGS sequence"/>
</dbReference>
<feature type="chain" id="PRO_5035245388" description="Cytochrome c7-like domain-containing protein" evidence="1">
    <location>
        <begin position="24"/>
        <end position="336"/>
    </location>
</feature>
<gene>
    <name evidence="2" type="ORF">H8E29_01885</name>
</gene>
<dbReference type="AlphaFoldDB" id="A0A8J6THE0"/>
<evidence type="ECO:0000313" key="3">
    <source>
        <dbReference type="Proteomes" id="UP000614469"/>
    </source>
</evidence>
<dbReference type="PROSITE" id="PS51257">
    <property type="entry name" value="PROKAR_LIPOPROTEIN"/>
    <property type="match status" value="1"/>
</dbReference>
<evidence type="ECO:0008006" key="4">
    <source>
        <dbReference type="Google" id="ProtNLM"/>
    </source>
</evidence>
<dbReference type="SUPFAM" id="SSF48695">
    <property type="entry name" value="Multiheme cytochromes"/>
    <property type="match status" value="1"/>
</dbReference>
<dbReference type="Gene3D" id="3.90.10.10">
    <property type="entry name" value="Cytochrome C3"/>
    <property type="match status" value="1"/>
</dbReference>
<dbReference type="Gene3D" id="1.20.5.320">
    <property type="entry name" value="6-Phosphogluconate Dehydrogenase, domain 3"/>
    <property type="match status" value="1"/>
</dbReference>
<dbReference type="EMBL" id="JACNJN010000037">
    <property type="protein sequence ID" value="MBC8333989.1"/>
    <property type="molecule type" value="Genomic_DNA"/>
</dbReference>